<organism evidence="10 11">
    <name type="scientific">Plectosphaerella cucumerina</name>
    <dbReference type="NCBI Taxonomy" id="40658"/>
    <lineage>
        <taxon>Eukaryota</taxon>
        <taxon>Fungi</taxon>
        <taxon>Dikarya</taxon>
        <taxon>Ascomycota</taxon>
        <taxon>Pezizomycotina</taxon>
        <taxon>Sordariomycetes</taxon>
        <taxon>Hypocreomycetidae</taxon>
        <taxon>Glomerellales</taxon>
        <taxon>Plectosphaerellaceae</taxon>
        <taxon>Plectosphaerella</taxon>
    </lineage>
</organism>
<comment type="similarity">
    <text evidence="7">Belongs to the chloroperoxidase family.</text>
</comment>
<keyword evidence="11" id="KW-1185">Reference proteome</keyword>
<feature type="domain" description="Heme haloperoxidase family profile" evidence="9">
    <location>
        <begin position="26"/>
        <end position="242"/>
    </location>
</feature>
<dbReference type="PANTHER" id="PTHR33577">
    <property type="entry name" value="STERIGMATOCYSTIN BIOSYNTHESIS PEROXIDASE STCC-RELATED"/>
    <property type="match status" value="1"/>
</dbReference>
<evidence type="ECO:0000256" key="2">
    <source>
        <dbReference type="ARBA" id="ARBA00022559"/>
    </source>
</evidence>
<evidence type="ECO:0000256" key="8">
    <source>
        <dbReference type="SAM" id="SignalP"/>
    </source>
</evidence>
<comment type="caution">
    <text evidence="10">The sequence shown here is derived from an EMBL/GenBank/DDBJ whole genome shotgun (WGS) entry which is preliminary data.</text>
</comment>
<dbReference type="PANTHER" id="PTHR33577:SF7">
    <property type="entry name" value="HEME HALOPEROXIDASE FAMILY PROFILE DOMAIN-CONTAINING PROTEIN"/>
    <property type="match status" value="1"/>
</dbReference>
<dbReference type="Proteomes" id="UP000813385">
    <property type="component" value="Unassembled WGS sequence"/>
</dbReference>
<gene>
    <name evidence="10" type="ORF">B0T11DRAFT_358567</name>
</gene>
<dbReference type="PROSITE" id="PS51405">
    <property type="entry name" value="HEME_HALOPEROXIDASE"/>
    <property type="match status" value="1"/>
</dbReference>
<dbReference type="InterPro" id="IPR036851">
    <property type="entry name" value="Chloroperoxidase-like_sf"/>
</dbReference>
<sequence>MRSSVASSVLALAAITAAQEYTRLGDIPPWHPPTADDFRGPCPMMNTLANHGFLPRDGRGLTKDVVVSGLTSGLDFDPVLAGIMFDKAVIANPEPNATFFTLDHLNQHNVLEHDASLSRTDAFFGNNHVFNETIFAETRRYWTGPVLDVTMLANSKIARQIESKSFNPTYRFTADTENFSLGEVAAPIVAFGDLEAGTVDQDLVVYFFENERFPTELGWTPRGQVVKAEAVLRLANMISAAGNLITGSNSTDPLRRRGGVHFDFSVQGQQVPE</sequence>
<feature type="signal peptide" evidence="8">
    <location>
        <begin position="1"/>
        <end position="18"/>
    </location>
</feature>
<dbReference type="GO" id="GO:0004601">
    <property type="term" value="F:peroxidase activity"/>
    <property type="evidence" value="ECO:0007669"/>
    <property type="project" value="UniProtKB-KW"/>
</dbReference>
<evidence type="ECO:0000256" key="6">
    <source>
        <dbReference type="ARBA" id="ARBA00023004"/>
    </source>
</evidence>
<name>A0A8K0TBU0_9PEZI</name>
<evidence type="ECO:0000256" key="3">
    <source>
        <dbReference type="ARBA" id="ARBA00022617"/>
    </source>
</evidence>
<keyword evidence="3" id="KW-0349">Heme</keyword>
<evidence type="ECO:0000256" key="1">
    <source>
        <dbReference type="ARBA" id="ARBA00001970"/>
    </source>
</evidence>
<proteinExistence type="inferred from homology"/>
<feature type="chain" id="PRO_5035424418" evidence="8">
    <location>
        <begin position="19"/>
        <end position="273"/>
    </location>
</feature>
<keyword evidence="2" id="KW-0575">Peroxidase</keyword>
<dbReference type="GO" id="GO:0046872">
    <property type="term" value="F:metal ion binding"/>
    <property type="evidence" value="ECO:0007669"/>
    <property type="project" value="UniProtKB-KW"/>
</dbReference>
<keyword evidence="8" id="KW-0732">Signal</keyword>
<dbReference type="OrthoDB" id="407298at2759"/>
<comment type="cofactor">
    <cofactor evidence="1">
        <name>heme b</name>
        <dbReference type="ChEBI" id="CHEBI:60344"/>
    </cofactor>
</comment>
<dbReference type="Pfam" id="PF01328">
    <property type="entry name" value="Peroxidase_2"/>
    <property type="match status" value="1"/>
</dbReference>
<evidence type="ECO:0000259" key="9">
    <source>
        <dbReference type="PROSITE" id="PS51405"/>
    </source>
</evidence>
<evidence type="ECO:0000256" key="5">
    <source>
        <dbReference type="ARBA" id="ARBA00023002"/>
    </source>
</evidence>
<keyword evidence="6" id="KW-0408">Iron</keyword>
<keyword evidence="5" id="KW-0560">Oxidoreductase</keyword>
<dbReference type="SUPFAM" id="SSF47571">
    <property type="entry name" value="Cloroperoxidase"/>
    <property type="match status" value="1"/>
</dbReference>
<dbReference type="InterPro" id="IPR000028">
    <property type="entry name" value="Chloroperoxidase"/>
</dbReference>
<evidence type="ECO:0000313" key="11">
    <source>
        <dbReference type="Proteomes" id="UP000813385"/>
    </source>
</evidence>
<keyword evidence="4" id="KW-0479">Metal-binding</keyword>
<dbReference type="AlphaFoldDB" id="A0A8K0TBU0"/>
<evidence type="ECO:0000256" key="7">
    <source>
        <dbReference type="ARBA" id="ARBA00025795"/>
    </source>
</evidence>
<protein>
    <submittedName>
        <fullName evidence="10">Chloroperoxidase</fullName>
    </submittedName>
</protein>
<reference evidence="10" key="1">
    <citation type="journal article" date="2021" name="Nat. Commun.">
        <title>Genetic determinants of endophytism in the Arabidopsis root mycobiome.</title>
        <authorList>
            <person name="Mesny F."/>
            <person name="Miyauchi S."/>
            <person name="Thiergart T."/>
            <person name="Pickel B."/>
            <person name="Atanasova L."/>
            <person name="Karlsson M."/>
            <person name="Huettel B."/>
            <person name="Barry K.W."/>
            <person name="Haridas S."/>
            <person name="Chen C."/>
            <person name="Bauer D."/>
            <person name="Andreopoulos W."/>
            <person name="Pangilinan J."/>
            <person name="LaButti K."/>
            <person name="Riley R."/>
            <person name="Lipzen A."/>
            <person name="Clum A."/>
            <person name="Drula E."/>
            <person name="Henrissat B."/>
            <person name="Kohler A."/>
            <person name="Grigoriev I.V."/>
            <person name="Martin F.M."/>
            <person name="Hacquard S."/>
        </authorList>
    </citation>
    <scope>NUCLEOTIDE SEQUENCE</scope>
    <source>
        <strain evidence="10">MPI-CAGE-AT-0016</strain>
    </source>
</reference>
<accession>A0A8K0TBU0</accession>
<evidence type="ECO:0000313" key="10">
    <source>
        <dbReference type="EMBL" id="KAH7349619.1"/>
    </source>
</evidence>
<evidence type="ECO:0000256" key="4">
    <source>
        <dbReference type="ARBA" id="ARBA00022723"/>
    </source>
</evidence>
<dbReference type="EMBL" id="JAGPXD010000006">
    <property type="protein sequence ID" value="KAH7349619.1"/>
    <property type="molecule type" value="Genomic_DNA"/>
</dbReference>
<dbReference type="Gene3D" id="1.10.489.10">
    <property type="entry name" value="Chloroperoxidase-like"/>
    <property type="match status" value="1"/>
</dbReference>